<dbReference type="SUPFAM" id="SSF46689">
    <property type="entry name" value="Homeodomain-like"/>
    <property type="match status" value="1"/>
</dbReference>
<keyword evidence="1" id="KW-0678">Repressor</keyword>
<dbReference type="PROSITE" id="PS50977">
    <property type="entry name" value="HTH_TETR_2"/>
    <property type="match status" value="1"/>
</dbReference>
<evidence type="ECO:0000313" key="8">
    <source>
        <dbReference type="Proteomes" id="UP001069802"/>
    </source>
</evidence>
<dbReference type="PANTHER" id="PTHR30055:SF234">
    <property type="entry name" value="HTH-TYPE TRANSCRIPTIONAL REGULATOR BETI"/>
    <property type="match status" value="1"/>
</dbReference>
<evidence type="ECO:0000259" key="6">
    <source>
        <dbReference type="PROSITE" id="PS50977"/>
    </source>
</evidence>
<dbReference type="EMBL" id="JAPWGY010000003">
    <property type="protein sequence ID" value="MCZ4281070.1"/>
    <property type="molecule type" value="Genomic_DNA"/>
</dbReference>
<dbReference type="InterPro" id="IPR050109">
    <property type="entry name" value="HTH-type_TetR-like_transc_reg"/>
</dbReference>
<sequence length="216" mass="24451">MKQTPRRSRAAQKVFRKQQLIDATIDCIDRLGFSDTTLAKVADRAGVSQGIVIFHFKSKDILFLETLRFMAEEYRNAWATALEEAGEDPVEQLCAVVRADFNRSVFNRKKIAVWYAFWGESKSRPTYMKECGSLDEAHTEVLCDLCRKVCDQGGAIVDPQIAAFAIEGMTDSLWQRYLITPKSIKKQEAANASFELMKALFPSKATQIESLKPNKK</sequence>
<dbReference type="InterPro" id="IPR039538">
    <property type="entry name" value="BetI_C"/>
</dbReference>
<protein>
    <submittedName>
        <fullName evidence="7">TetR/AcrR family transcriptional regulator</fullName>
    </submittedName>
</protein>
<comment type="caution">
    <text evidence="7">The sequence shown here is derived from an EMBL/GenBank/DDBJ whole genome shotgun (WGS) entry which is preliminary data.</text>
</comment>
<dbReference type="Pfam" id="PF13977">
    <property type="entry name" value="TetR_C_6"/>
    <property type="match status" value="1"/>
</dbReference>
<evidence type="ECO:0000256" key="5">
    <source>
        <dbReference type="PROSITE-ProRule" id="PRU00335"/>
    </source>
</evidence>
<gene>
    <name evidence="7" type="ORF">O4H49_09800</name>
</gene>
<organism evidence="7 8">
    <name type="scientific">Kiloniella laminariae</name>
    <dbReference type="NCBI Taxonomy" id="454162"/>
    <lineage>
        <taxon>Bacteria</taxon>
        <taxon>Pseudomonadati</taxon>
        <taxon>Pseudomonadota</taxon>
        <taxon>Alphaproteobacteria</taxon>
        <taxon>Rhodospirillales</taxon>
        <taxon>Kiloniellaceae</taxon>
        <taxon>Kiloniella</taxon>
    </lineage>
</organism>
<dbReference type="Gene3D" id="1.10.357.10">
    <property type="entry name" value="Tetracycline Repressor, domain 2"/>
    <property type="match status" value="1"/>
</dbReference>
<keyword evidence="4" id="KW-0804">Transcription</keyword>
<keyword evidence="2" id="KW-0805">Transcription regulation</keyword>
<evidence type="ECO:0000256" key="3">
    <source>
        <dbReference type="ARBA" id="ARBA00023125"/>
    </source>
</evidence>
<name>A0ABT4LJF7_9PROT</name>
<feature type="DNA-binding region" description="H-T-H motif" evidence="5">
    <location>
        <begin position="37"/>
        <end position="56"/>
    </location>
</feature>
<dbReference type="PRINTS" id="PR00455">
    <property type="entry name" value="HTHTETR"/>
</dbReference>
<evidence type="ECO:0000313" key="7">
    <source>
        <dbReference type="EMBL" id="MCZ4281070.1"/>
    </source>
</evidence>
<dbReference type="InterPro" id="IPR009057">
    <property type="entry name" value="Homeodomain-like_sf"/>
</dbReference>
<proteinExistence type="predicted"/>
<dbReference type="RefSeq" id="WP_269423251.1">
    <property type="nucleotide sequence ID" value="NZ_JAPWGY010000003.1"/>
</dbReference>
<dbReference type="PANTHER" id="PTHR30055">
    <property type="entry name" value="HTH-TYPE TRANSCRIPTIONAL REGULATOR RUTR"/>
    <property type="match status" value="1"/>
</dbReference>
<dbReference type="InterPro" id="IPR036271">
    <property type="entry name" value="Tet_transcr_reg_TetR-rel_C_sf"/>
</dbReference>
<dbReference type="InterPro" id="IPR001647">
    <property type="entry name" value="HTH_TetR"/>
</dbReference>
<accession>A0ABT4LJF7</accession>
<evidence type="ECO:0000256" key="4">
    <source>
        <dbReference type="ARBA" id="ARBA00023163"/>
    </source>
</evidence>
<dbReference type="Pfam" id="PF00440">
    <property type="entry name" value="TetR_N"/>
    <property type="match status" value="1"/>
</dbReference>
<dbReference type="Proteomes" id="UP001069802">
    <property type="component" value="Unassembled WGS sequence"/>
</dbReference>
<evidence type="ECO:0000256" key="2">
    <source>
        <dbReference type="ARBA" id="ARBA00023015"/>
    </source>
</evidence>
<dbReference type="SUPFAM" id="SSF48498">
    <property type="entry name" value="Tetracyclin repressor-like, C-terminal domain"/>
    <property type="match status" value="1"/>
</dbReference>
<feature type="domain" description="HTH tetR-type" evidence="6">
    <location>
        <begin position="14"/>
        <end position="74"/>
    </location>
</feature>
<keyword evidence="3 5" id="KW-0238">DNA-binding</keyword>
<reference evidence="7" key="1">
    <citation type="submission" date="2022-12" db="EMBL/GenBank/DDBJ databases">
        <title>Bacterial isolates from different developmental stages of Nematostella vectensis.</title>
        <authorList>
            <person name="Fraune S."/>
        </authorList>
    </citation>
    <scope>NUCLEOTIDE SEQUENCE</scope>
    <source>
        <strain evidence="7">G21630-S1</strain>
    </source>
</reference>
<evidence type="ECO:0000256" key="1">
    <source>
        <dbReference type="ARBA" id="ARBA00022491"/>
    </source>
</evidence>
<keyword evidence="8" id="KW-1185">Reference proteome</keyword>